<dbReference type="EMBL" id="CP010904">
    <property type="protein sequence ID" value="AKJ64260.1"/>
    <property type="molecule type" value="Genomic_DNA"/>
</dbReference>
<reference evidence="2 3" key="2">
    <citation type="journal article" date="2016" name="ISME J.">
        <title>Characterization of the first cultured representative of Verrucomicrobia subdivision 5 indicates the proposal of a novel phylum.</title>
        <authorList>
            <person name="Spring S."/>
            <person name="Bunk B."/>
            <person name="Sproer C."/>
            <person name="Schumann P."/>
            <person name="Rohde M."/>
            <person name="Tindall B.J."/>
            <person name="Klenk H.P."/>
        </authorList>
    </citation>
    <scope>NUCLEOTIDE SEQUENCE [LARGE SCALE GENOMIC DNA]</scope>
    <source>
        <strain evidence="2 3">L21-Fru-AB</strain>
    </source>
</reference>
<proteinExistence type="predicted"/>
<sequence>MRRIWLVPAVWLAAVLESGLPVMGVFPEWRVPLLWGLTAAAALTWPLKPLLALAAVTGLLRDTLDLGPPGGSVAGFVIAALLIWRIRRHTLTEQFVTQMVCGALGVVLAGMVYVIWQAGAGDMVLMRRAWLQLGRAALAGALVVPILFRIMRPARGALPGEGS</sequence>
<dbReference type="KEGG" id="vbl:L21SP4_01001"/>
<gene>
    <name evidence="2" type="ORF">L21SP4_01001</name>
</gene>
<feature type="transmembrane region" description="Helical" evidence="1">
    <location>
        <begin position="128"/>
        <end position="148"/>
    </location>
</feature>
<evidence type="ECO:0000313" key="3">
    <source>
        <dbReference type="Proteomes" id="UP000035268"/>
    </source>
</evidence>
<dbReference type="Proteomes" id="UP000035268">
    <property type="component" value="Chromosome"/>
</dbReference>
<evidence type="ECO:0000256" key="1">
    <source>
        <dbReference type="SAM" id="Phobius"/>
    </source>
</evidence>
<keyword evidence="1" id="KW-1133">Transmembrane helix</keyword>
<dbReference type="STRING" id="1307763.L21SP4_01001"/>
<organism evidence="2 3">
    <name type="scientific">Kiritimatiella glycovorans</name>
    <dbReference type="NCBI Taxonomy" id="1307763"/>
    <lineage>
        <taxon>Bacteria</taxon>
        <taxon>Pseudomonadati</taxon>
        <taxon>Kiritimatiellota</taxon>
        <taxon>Kiritimatiellia</taxon>
        <taxon>Kiritimatiellales</taxon>
        <taxon>Kiritimatiellaceae</taxon>
        <taxon>Kiritimatiella</taxon>
    </lineage>
</organism>
<dbReference type="AlphaFoldDB" id="A0A0G3EHE3"/>
<protein>
    <recommendedName>
        <fullName evidence="4">Rod shape-determining protein MreD</fullName>
    </recommendedName>
</protein>
<dbReference type="RefSeq" id="WP_052881614.1">
    <property type="nucleotide sequence ID" value="NZ_CP010904.1"/>
</dbReference>
<feature type="transmembrane region" description="Helical" evidence="1">
    <location>
        <begin position="66"/>
        <end position="84"/>
    </location>
</feature>
<feature type="transmembrane region" description="Helical" evidence="1">
    <location>
        <begin position="96"/>
        <end position="116"/>
    </location>
</feature>
<keyword evidence="3" id="KW-1185">Reference proteome</keyword>
<name>A0A0G3EHE3_9BACT</name>
<evidence type="ECO:0008006" key="4">
    <source>
        <dbReference type="Google" id="ProtNLM"/>
    </source>
</evidence>
<evidence type="ECO:0000313" key="2">
    <source>
        <dbReference type="EMBL" id="AKJ64260.1"/>
    </source>
</evidence>
<keyword evidence="1" id="KW-0472">Membrane</keyword>
<keyword evidence="1" id="KW-0812">Transmembrane</keyword>
<reference evidence="3" key="1">
    <citation type="submission" date="2015-02" db="EMBL/GenBank/DDBJ databases">
        <title>Description and complete genome sequence of the first cultured representative of the subdivision 5 of the Verrucomicrobia phylum.</title>
        <authorList>
            <person name="Spring S."/>
            <person name="Bunk B."/>
            <person name="Sproer C."/>
            <person name="Klenk H.-P."/>
        </authorList>
    </citation>
    <scope>NUCLEOTIDE SEQUENCE [LARGE SCALE GENOMIC DNA]</scope>
    <source>
        <strain evidence="3">L21-Fru-AB</strain>
    </source>
</reference>
<accession>A0A0G3EHE3</accession>